<dbReference type="EMBL" id="VBWP01000009">
    <property type="protein sequence ID" value="TLG72102.1"/>
    <property type="molecule type" value="Genomic_DNA"/>
</dbReference>
<sequence>MAKNVDVQSLLVTLTEAIVSTPEAVAIRQMPTAEEDVLLFTILVDKEDIGRVIGKSGRMASSIRTLAVAAGRQIDKKVKIQIEEFDE</sequence>
<proteinExistence type="predicted"/>
<dbReference type="InParanoid" id="A0A5R8Q8R1"/>
<keyword evidence="5" id="KW-1185">Reference proteome</keyword>
<evidence type="ECO:0000313" key="5">
    <source>
        <dbReference type="Proteomes" id="UP000306912"/>
    </source>
</evidence>
<protein>
    <submittedName>
        <fullName evidence="4">KH domain-containing protein</fullName>
    </submittedName>
</protein>
<dbReference type="AlphaFoldDB" id="A0A5R8Q8R1"/>
<keyword evidence="1" id="KW-0963">Cytoplasm</keyword>
<dbReference type="InterPro" id="IPR020627">
    <property type="entry name" value="KhpA"/>
</dbReference>
<dbReference type="PROSITE" id="PS50084">
    <property type="entry name" value="KH_TYPE_1"/>
    <property type="match status" value="1"/>
</dbReference>
<keyword evidence="2 3" id="KW-0694">RNA-binding</keyword>
<evidence type="ECO:0000256" key="1">
    <source>
        <dbReference type="ARBA" id="ARBA00022490"/>
    </source>
</evidence>
<reference evidence="4 5" key="1">
    <citation type="submission" date="2019-05" db="EMBL/GenBank/DDBJ databases">
        <title>Culicoidintestinum kansasii gen. nov., sp. nov. from the gastrointestinal tract of the biting midge, Culicoides sonorensis.</title>
        <authorList>
            <person name="Neupane S."/>
            <person name="Ghosh A."/>
            <person name="Gunther S."/>
            <person name="Martin K."/>
            <person name="Zurek L."/>
        </authorList>
    </citation>
    <scope>NUCLEOTIDE SEQUENCE [LARGE SCALE GENOMIC DNA]</scope>
    <source>
        <strain evidence="4 5">CS-1</strain>
    </source>
</reference>
<dbReference type="SUPFAM" id="SSF54814">
    <property type="entry name" value="Prokaryotic type KH domain (KH-domain type II)"/>
    <property type="match status" value="1"/>
</dbReference>
<comment type="caution">
    <text evidence="4">The sequence shown here is derived from an EMBL/GenBank/DDBJ whole genome shotgun (WGS) entry which is preliminary data.</text>
</comment>
<gene>
    <name evidence="4" type="ORF">FEZ08_09730</name>
</gene>
<evidence type="ECO:0000313" key="4">
    <source>
        <dbReference type="EMBL" id="TLG72102.1"/>
    </source>
</evidence>
<dbReference type="PANTHER" id="PTHR34654">
    <property type="entry name" value="UPF0109 PROTEIN SCO5592"/>
    <property type="match status" value="1"/>
</dbReference>
<dbReference type="FunCoup" id="A0A5R8Q8R1">
    <property type="interactions" value="223"/>
</dbReference>
<dbReference type="Pfam" id="PF13083">
    <property type="entry name" value="KH_KhpA-B"/>
    <property type="match status" value="1"/>
</dbReference>
<dbReference type="CDD" id="cd22533">
    <property type="entry name" value="KH-II_YlqC-like"/>
    <property type="match status" value="1"/>
</dbReference>
<organism evidence="4 5">
    <name type="scientific">Culicoidibacter larvae</name>
    <dbReference type="NCBI Taxonomy" id="2579976"/>
    <lineage>
        <taxon>Bacteria</taxon>
        <taxon>Bacillati</taxon>
        <taxon>Bacillota</taxon>
        <taxon>Culicoidibacteria</taxon>
        <taxon>Culicoidibacterales</taxon>
        <taxon>Culicoidibacteraceae</taxon>
        <taxon>Culicoidibacter</taxon>
    </lineage>
</organism>
<dbReference type="PANTHER" id="PTHR34654:SF1">
    <property type="entry name" value="RNA-BINDING PROTEIN KHPA"/>
    <property type="match status" value="1"/>
</dbReference>
<dbReference type="Proteomes" id="UP000306912">
    <property type="component" value="Unassembled WGS sequence"/>
</dbReference>
<name>A0A5R8Q8R1_9FIRM</name>
<evidence type="ECO:0000256" key="2">
    <source>
        <dbReference type="ARBA" id="ARBA00022884"/>
    </source>
</evidence>
<dbReference type="RefSeq" id="WP_138191844.1">
    <property type="nucleotide sequence ID" value="NZ_VBWP01000009.1"/>
</dbReference>
<accession>A0A5R8Q8R1</accession>
<dbReference type="OrthoDB" id="9812389at2"/>
<dbReference type="InterPro" id="IPR009019">
    <property type="entry name" value="KH_sf_prok-type"/>
</dbReference>
<evidence type="ECO:0000256" key="3">
    <source>
        <dbReference type="PROSITE-ProRule" id="PRU00117"/>
    </source>
</evidence>
<dbReference type="GO" id="GO:0003723">
    <property type="term" value="F:RNA binding"/>
    <property type="evidence" value="ECO:0007669"/>
    <property type="project" value="UniProtKB-UniRule"/>
</dbReference>